<evidence type="ECO:0000259" key="5">
    <source>
        <dbReference type="Pfam" id="PF23559"/>
    </source>
</evidence>
<dbReference type="SMR" id="A0A3B6PVU1"/>
<dbReference type="InterPro" id="IPR056789">
    <property type="entry name" value="LRR_R13L1-DRL21"/>
</dbReference>
<dbReference type="InterPro" id="IPR027417">
    <property type="entry name" value="P-loop_NTPase"/>
</dbReference>
<dbReference type="GO" id="GO:0006952">
    <property type="term" value="P:defense response"/>
    <property type="evidence" value="ECO:0007669"/>
    <property type="project" value="UniProtKB-KW"/>
</dbReference>
<organism evidence="7">
    <name type="scientific">Triticum aestivum</name>
    <name type="common">Wheat</name>
    <dbReference type="NCBI Taxonomy" id="4565"/>
    <lineage>
        <taxon>Eukaryota</taxon>
        <taxon>Viridiplantae</taxon>
        <taxon>Streptophyta</taxon>
        <taxon>Embryophyta</taxon>
        <taxon>Tracheophyta</taxon>
        <taxon>Spermatophyta</taxon>
        <taxon>Magnoliopsida</taxon>
        <taxon>Liliopsida</taxon>
        <taxon>Poales</taxon>
        <taxon>Poaceae</taxon>
        <taxon>BOP clade</taxon>
        <taxon>Pooideae</taxon>
        <taxon>Triticodae</taxon>
        <taxon>Triticeae</taxon>
        <taxon>Triticinae</taxon>
        <taxon>Triticum</taxon>
    </lineage>
</organism>
<dbReference type="InterPro" id="IPR036388">
    <property type="entry name" value="WH-like_DNA-bd_sf"/>
</dbReference>
<dbReference type="InterPro" id="IPR002182">
    <property type="entry name" value="NB-ARC"/>
</dbReference>
<evidence type="ECO:0000259" key="6">
    <source>
        <dbReference type="Pfam" id="PF25019"/>
    </source>
</evidence>
<feature type="domain" description="Disease resistance protein winged helix" evidence="5">
    <location>
        <begin position="488"/>
        <end position="559"/>
    </location>
</feature>
<evidence type="ECO:0000256" key="1">
    <source>
        <dbReference type="ARBA" id="ARBA00022614"/>
    </source>
</evidence>
<accession>A0A3B6PVU1</accession>
<dbReference type="SUPFAM" id="SSF52540">
    <property type="entry name" value="P-loop containing nucleoside triphosphate hydrolases"/>
    <property type="match status" value="1"/>
</dbReference>
<dbReference type="Gene3D" id="3.40.50.300">
    <property type="entry name" value="P-loop containing nucleotide triphosphate hydrolases"/>
    <property type="match status" value="1"/>
</dbReference>
<evidence type="ECO:0000256" key="3">
    <source>
        <dbReference type="ARBA" id="ARBA00022821"/>
    </source>
</evidence>
<dbReference type="Gramene" id="TraesARI6B03G03599170.1">
    <property type="protein sequence ID" value="TraesARI6B03G03599170.1"/>
    <property type="gene ID" value="TraesARI6B03G03599170"/>
</dbReference>
<feature type="domain" description="NB-ARC" evidence="4">
    <location>
        <begin position="225"/>
        <end position="403"/>
    </location>
</feature>
<evidence type="ECO:0000313" key="8">
    <source>
        <dbReference type="Proteomes" id="UP000019116"/>
    </source>
</evidence>
<dbReference type="InterPro" id="IPR032675">
    <property type="entry name" value="LRR_dom_sf"/>
</dbReference>
<dbReference type="GO" id="GO:0043531">
    <property type="term" value="F:ADP binding"/>
    <property type="evidence" value="ECO:0007669"/>
    <property type="project" value="InterPro"/>
</dbReference>
<dbReference type="STRING" id="4565.A0A3B6PVU1"/>
<evidence type="ECO:0000256" key="2">
    <source>
        <dbReference type="ARBA" id="ARBA00022737"/>
    </source>
</evidence>
<dbReference type="Gramene" id="TraesJAG6B03G03627920.1">
    <property type="protein sequence ID" value="TraesJAG6B03G03627920.1"/>
    <property type="gene ID" value="TraesJAG6B03G03627920"/>
</dbReference>
<dbReference type="Gramene" id="TraesCS6B03G1277400.1">
    <property type="protein sequence ID" value="TraesCS6B03G1277400.1.CDS"/>
    <property type="gene ID" value="TraesCS6B03G1277400"/>
</dbReference>
<dbReference type="Gramene" id="TraesPARA_EIv1.0_2117900.1">
    <property type="protein sequence ID" value="TraesPARA_EIv1.0_2117900.1.CDS"/>
    <property type="gene ID" value="TraesPARA_EIv1.0_2117900"/>
</dbReference>
<feature type="domain" description="R13L1/DRL21-like LRR repeat region" evidence="6">
    <location>
        <begin position="755"/>
        <end position="876"/>
    </location>
</feature>
<reference evidence="7" key="1">
    <citation type="submission" date="2018-08" db="EMBL/GenBank/DDBJ databases">
        <authorList>
            <person name="Rossello M."/>
        </authorList>
    </citation>
    <scope>NUCLEOTIDE SEQUENCE [LARGE SCALE GENOMIC DNA]</scope>
    <source>
        <strain evidence="7">cv. Chinese Spring</strain>
    </source>
</reference>
<dbReference type="Proteomes" id="UP000019116">
    <property type="component" value="Chromosome 6B"/>
</dbReference>
<dbReference type="EnsemblPlants" id="TraesCS6B02G462000.1">
    <property type="protein sequence ID" value="TraesCS6B02G462000.1"/>
    <property type="gene ID" value="TraesCS6B02G462000"/>
</dbReference>
<name>A0A3B6PVU1_WHEAT</name>
<dbReference type="Gene3D" id="1.10.10.10">
    <property type="entry name" value="Winged helix-like DNA-binding domain superfamily/Winged helix DNA-binding domain"/>
    <property type="match status" value="1"/>
</dbReference>
<evidence type="ECO:0000259" key="4">
    <source>
        <dbReference type="Pfam" id="PF00931"/>
    </source>
</evidence>
<dbReference type="PANTHER" id="PTHR36766">
    <property type="entry name" value="PLANT BROAD-SPECTRUM MILDEW RESISTANCE PROTEIN RPW8"/>
    <property type="match status" value="1"/>
</dbReference>
<reference evidence="7" key="2">
    <citation type="submission" date="2018-10" db="UniProtKB">
        <authorList>
            <consortium name="EnsemblPlants"/>
        </authorList>
    </citation>
    <scope>IDENTIFICATION</scope>
</reference>
<protein>
    <submittedName>
        <fullName evidence="7">Uncharacterized protein</fullName>
    </submittedName>
</protein>
<dbReference type="InterPro" id="IPR042197">
    <property type="entry name" value="Apaf_helical"/>
</dbReference>
<dbReference type="Pfam" id="PF23559">
    <property type="entry name" value="WHD_DRP"/>
    <property type="match status" value="1"/>
</dbReference>
<keyword evidence="3" id="KW-0611">Plant defense</keyword>
<dbReference type="PANTHER" id="PTHR36766:SF64">
    <property type="entry name" value="OS12G0206100 PROTEIN"/>
    <property type="match status" value="1"/>
</dbReference>
<keyword evidence="1" id="KW-0433">Leucine-rich repeat</keyword>
<dbReference type="InterPro" id="IPR058922">
    <property type="entry name" value="WHD_DRP"/>
</dbReference>
<dbReference type="Pfam" id="PF25019">
    <property type="entry name" value="LRR_R13L1-DRL21"/>
    <property type="match status" value="1"/>
</dbReference>
<proteinExistence type="predicted"/>
<keyword evidence="2" id="KW-0677">Repeat</keyword>
<sequence length="1355" mass="152684">METAIGAAGWLLGKVLTKLSEDLVAAYVSSNELGLNFHDIKLKLLYTQGLLHASEGRDMSNNPGLYGLLGELSKKADEAEDMLDEIHYFMIQDQLDGTKEAAPELGDGVRGSALHVRHAARHTIGNWIPCFSCSRTQGGDSSVDVVTSDNDGGPVHKLSFDRVDMSNKIRSVIEELNSMCGPVSDLLKIPNHSNTATSTPITLKKPPTGSVSAQDKLYGREVIFEQTINELTGTKYLGETLSVMSFVGPGGMGKTTFTQHLYNEKRVEEHFIVRVWVCVSTGFDVTNLTRQTLRCIPAVEKEEYKCTVETASLDQLQKSIIERLKSKRFLIVLDDIWTCNNESDWNDLLVPFKQGEIKGSMVLVTTRFPSVVQMVKTTEPVELHGLKDDDFLKLLEACIFPENKPRHYEDQLIDVAKDIAKELKGSPLAANTVGRLLRKNISLEYWIEVLENDEWQNAKNTDDILPSLKISYDYLPFFLKKCFSYCALFPEDYKFYNLQTTSFWTAIGILDSSCQHDKNSSFQHDKNYLEELVDNGFLMKRVDIYNDQYYVMHDLLHELSRNVSSQECVNIRCSSFSTDNIPQSVRHLSITIEDICDESFEEEMGKLKGRIDIGNLRTLMIFGSPNARIANIFKDVFEEIKGLRILFIAINTIESLPKSFPNLIHLQYLKISSPDPLEEMTLPSTLSRFNHLKFLDLNLWRGSENLPKDFSRLINLRHFFSSKELHSNIPEVGKMKCLHELKEFNVKKEGVGFELKELGDLRELGGELCICNLEIVASKGEASAAKLKNKRNLKKLRLVWGAEHKTVDDDVLEGLEPHPDLRVLSITNAGVATCPRWLCDDLSTKRLESLHLEGISWVTHPAFEQLPHLTKLTLKSISGMRVLRLGFSTVTGRSFTHLKTLDLTDMPELVEWVGEPNSNLFSRLESISLEDCPSLCSFPFLEYSHLFTNLFSLDIRYCPKLSQFPPMPRTSTLSNMQLFNRSSSVVLHGKKKFRIKQYKGALAFHNLDEVEDMRIVGGPHISCSSLKKLNSLRSVHFEECDDMFFAEQDDAVVLHSVQNLVISDSRITGESFSNALKLLPALSQVILDKCKRLEFLPVEDGGLSGLRMLQSFRGLGCGNLFSRWHKGEVGGGGHAIKPFPTSLRELDISFELSIESMGLLSNLTSLTSLSLKVCKELTMDGFNPQITVNLKQLVLYANKFIAGDLLSEIARSKLMHAGSFQLEELEVDSISAVLTVPICSHLAATLHTLRFTIDKLATTFTEEQEQALLLLTSLKNLEFEWCKNLESFPRVLRGLSTLKRLRIYMCDKILCLPSKESLPASLETLVVWCDSPELTEQAKKLKGSEPWFSVKGYGL</sequence>
<keyword evidence="8" id="KW-1185">Reference proteome</keyword>
<dbReference type="SUPFAM" id="SSF52058">
    <property type="entry name" value="L domain-like"/>
    <property type="match status" value="2"/>
</dbReference>
<dbReference type="Gene3D" id="3.80.10.10">
    <property type="entry name" value="Ribonuclease Inhibitor"/>
    <property type="match status" value="2"/>
</dbReference>
<dbReference type="OrthoDB" id="655895at2759"/>
<dbReference type="Pfam" id="PF00931">
    <property type="entry name" value="NB-ARC"/>
    <property type="match status" value="1"/>
</dbReference>
<dbReference type="Gene3D" id="1.10.8.430">
    <property type="entry name" value="Helical domain of apoptotic protease-activating factors"/>
    <property type="match status" value="1"/>
</dbReference>
<dbReference type="Gramene" id="TraesCS6B02G462000.1">
    <property type="protein sequence ID" value="TraesCS6B02G462000.1"/>
    <property type="gene ID" value="TraesCS6B02G462000"/>
</dbReference>
<dbReference type="PRINTS" id="PR00364">
    <property type="entry name" value="DISEASERSIST"/>
</dbReference>
<evidence type="ECO:0000313" key="7">
    <source>
        <dbReference type="EnsemblPlants" id="TraesCS6B02G462000.1"/>
    </source>
</evidence>